<comment type="caution">
    <text evidence="3">The sequence shown here is derived from an EMBL/GenBank/DDBJ whole genome shotgun (WGS) entry which is preliminary data.</text>
</comment>
<dbReference type="Pfam" id="PF08722">
    <property type="entry name" value="Tn7_TnsA-like_N"/>
    <property type="match status" value="1"/>
</dbReference>
<dbReference type="InterPro" id="IPR000943">
    <property type="entry name" value="RNA_pol_sigma70"/>
</dbReference>
<keyword evidence="4" id="KW-1185">Reference proteome</keyword>
<dbReference type="GO" id="GO:0003700">
    <property type="term" value="F:DNA-binding transcription factor activity"/>
    <property type="evidence" value="ECO:0007669"/>
    <property type="project" value="InterPro"/>
</dbReference>
<organism evidence="3 4">
    <name type="scientific">Cohnella phaseoli</name>
    <dbReference type="NCBI Taxonomy" id="456490"/>
    <lineage>
        <taxon>Bacteria</taxon>
        <taxon>Bacillati</taxon>
        <taxon>Bacillota</taxon>
        <taxon>Bacilli</taxon>
        <taxon>Bacillales</taxon>
        <taxon>Paenibacillaceae</taxon>
        <taxon>Cohnella</taxon>
    </lineage>
</organism>
<reference evidence="3 4" key="1">
    <citation type="submission" date="2018-07" db="EMBL/GenBank/DDBJ databases">
        <title>Genomic Encyclopedia of Type Strains, Phase III (KMG-III): the genomes of soil and plant-associated and newly described type strains.</title>
        <authorList>
            <person name="Whitman W."/>
        </authorList>
    </citation>
    <scope>NUCLEOTIDE SEQUENCE [LARGE SCALE GENOMIC DNA]</scope>
    <source>
        <strain evidence="3 4">CECT 7287</strain>
    </source>
</reference>
<gene>
    <name evidence="3" type="ORF">DFP98_11450</name>
</gene>
<dbReference type="InterPro" id="IPR013324">
    <property type="entry name" value="RNA_pol_sigma_r3/r4-like"/>
</dbReference>
<name>A0A3D9JPH0_9BACL</name>
<evidence type="ECO:0000259" key="2">
    <source>
        <dbReference type="Pfam" id="PF08722"/>
    </source>
</evidence>
<dbReference type="EMBL" id="QRDZ01000014">
    <property type="protein sequence ID" value="RED75689.1"/>
    <property type="molecule type" value="Genomic_DNA"/>
</dbReference>
<dbReference type="InterPro" id="IPR036388">
    <property type="entry name" value="WH-like_DNA-bd_sf"/>
</dbReference>
<protein>
    <submittedName>
        <fullName evidence="3">Sigma-70-like protein</fullName>
    </submittedName>
</protein>
<dbReference type="Proteomes" id="UP000256977">
    <property type="component" value="Unassembled WGS sequence"/>
</dbReference>
<proteinExistence type="predicted"/>
<sequence>MSLSENSLPQDDEIAERFSLELNDTIEAVIKDPRNQKILLLRLGLFDGTSHTLKDIGDQHGISRERVRQVINSSYRRIRFSCHSRYSRNDFSHPSVILFQTIRSWIMPGNSQDTFYFACFLMRLSSFPSIRLIELISEIVFDNDDRSAKKREVAQLCERMQQVYISFSGDQKRQRKIFERMFSHTIWPKNLKKTSQAEWVKLQPKRTVNQEGDGQAGSFFSKKNNAKVEYESLLEYSFCQYLEHLGDVIKYVQQPFAIPYTTEGVNRTYYPDYCVLFSDGKTVVVEIKPRNQMGLFVNLRKWDSLQKFCSNNGHGFLIIEKTRTINHYLSRIVDQRKVDAIINAINDHDVYWDEFKKIKVEHAIEWYDFVAIVIQNDIKWTLGPFKLETISEPTYEFIANNKVLHFQEKSSSENNNKSNHKKKNEPYARWSVEEDELLKTRFVLENKSINEMAILHNRTLGAIEARLRKQKLIE</sequence>
<dbReference type="Gene3D" id="1.10.10.10">
    <property type="entry name" value="Winged helix-like DNA-binding domain superfamily/Winged helix DNA-binding domain"/>
    <property type="match status" value="1"/>
</dbReference>
<dbReference type="SUPFAM" id="SSF88659">
    <property type="entry name" value="Sigma3 and sigma4 domains of RNA polymerase sigma factors"/>
    <property type="match status" value="1"/>
</dbReference>
<dbReference type="InterPro" id="IPR014833">
    <property type="entry name" value="TnsA_N"/>
</dbReference>
<dbReference type="PRINTS" id="PR00046">
    <property type="entry name" value="SIGMA70FCT"/>
</dbReference>
<dbReference type="RefSeq" id="WP_181917765.1">
    <property type="nucleotide sequence ID" value="NZ_QRDZ01000014.1"/>
</dbReference>
<dbReference type="Gene3D" id="3.40.91.30">
    <property type="match status" value="1"/>
</dbReference>
<feature type="domain" description="TnsA endonuclease N-terminal" evidence="2">
    <location>
        <begin position="247"/>
        <end position="319"/>
    </location>
</feature>
<dbReference type="InterPro" id="IPR007630">
    <property type="entry name" value="RNA_pol_sigma70_r4"/>
</dbReference>
<evidence type="ECO:0000313" key="3">
    <source>
        <dbReference type="EMBL" id="RED75689.1"/>
    </source>
</evidence>
<accession>A0A3D9JPH0</accession>
<dbReference type="GO" id="GO:0006352">
    <property type="term" value="P:DNA-templated transcription initiation"/>
    <property type="evidence" value="ECO:0007669"/>
    <property type="project" value="InterPro"/>
</dbReference>
<evidence type="ECO:0000313" key="4">
    <source>
        <dbReference type="Proteomes" id="UP000256977"/>
    </source>
</evidence>
<dbReference type="Pfam" id="PF04545">
    <property type="entry name" value="Sigma70_r4"/>
    <property type="match status" value="1"/>
</dbReference>
<evidence type="ECO:0000259" key="1">
    <source>
        <dbReference type="Pfam" id="PF04545"/>
    </source>
</evidence>
<feature type="domain" description="RNA polymerase sigma-70 region 4" evidence="1">
    <location>
        <begin position="32"/>
        <end position="79"/>
    </location>
</feature>
<dbReference type="AlphaFoldDB" id="A0A3D9JPH0"/>